<gene>
    <name evidence="2" type="ORF">Pyn_23520</name>
</gene>
<proteinExistence type="predicted"/>
<comment type="caution">
    <text evidence="2">The sequence shown here is derived from an EMBL/GenBank/DDBJ whole genome shotgun (WGS) entry which is preliminary data.</text>
</comment>
<feature type="region of interest" description="Disordered" evidence="1">
    <location>
        <begin position="1"/>
        <end position="59"/>
    </location>
</feature>
<accession>A0A315AW00</accession>
<feature type="region of interest" description="Disordered" evidence="1">
    <location>
        <begin position="254"/>
        <end position="279"/>
    </location>
</feature>
<dbReference type="AlphaFoldDB" id="A0A315AW00"/>
<dbReference type="OrthoDB" id="997337at2759"/>
<feature type="compositionally biased region" description="Polar residues" evidence="1">
    <location>
        <begin position="7"/>
        <end position="30"/>
    </location>
</feature>
<dbReference type="Proteomes" id="UP000250321">
    <property type="component" value="Unassembled WGS sequence"/>
</dbReference>
<evidence type="ECO:0000256" key="1">
    <source>
        <dbReference type="SAM" id="MobiDB-lite"/>
    </source>
</evidence>
<protein>
    <submittedName>
        <fullName evidence="2">Uncharacterized protein</fullName>
    </submittedName>
</protein>
<dbReference type="EMBL" id="PJQY01000110">
    <property type="protein sequence ID" value="PQQ18426.1"/>
    <property type="molecule type" value="Genomic_DNA"/>
</dbReference>
<keyword evidence="3" id="KW-1185">Reference proteome</keyword>
<organism evidence="2 3">
    <name type="scientific">Prunus yedoensis var. nudiflora</name>
    <dbReference type="NCBI Taxonomy" id="2094558"/>
    <lineage>
        <taxon>Eukaryota</taxon>
        <taxon>Viridiplantae</taxon>
        <taxon>Streptophyta</taxon>
        <taxon>Embryophyta</taxon>
        <taxon>Tracheophyta</taxon>
        <taxon>Spermatophyta</taxon>
        <taxon>Magnoliopsida</taxon>
        <taxon>eudicotyledons</taxon>
        <taxon>Gunneridae</taxon>
        <taxon>Pentapetalae</taxon>
        <taxon>rosids</taxon>
        <taxon>fabids</taxon>
        <taxon>Rosales</taxon>
        <taxon>Rosaceae</taxon>
        <taxon>Amygdaloideae</taxon>
        <taxon>Amygdaleae</taxon>
        <taxon>Prunus</taxon>
    </lineage>
</organism>
<evidence type="ECO:0000313" key="3">
    <source>
        <dbReference type="Proteomes" id="UP000250321"/>
    </source>
</evidence>
<feature type="compositionally biased region" description="Basic and acidic residues" evidence="1">
    <location>
        <begin position="48"/>
        <end position="57"/>
    </location>
</feature>
<evidence type="ECO:0000313" key="2">
    <source>
        <dbReference type="EMBL" id="PQQ18426.1"/>
    </source>
</evidence>
<name>A0A315AW00_PRUYE</name>
<reference evidence="2 3" key="1">
    <citation type="submission" date="2018-02" db="EMBL/GenBank/DDBJ databases">
        <title>Draft genome of wild Prunus yedoensis var. nudiflora.</title>
        <authorList>
            <person name="Baek S."/>
            <person name="Kim J.-H."/>
            <person name="Choi K."/>
            <person name="Kim G.-B."/>
            <person name="Cho A."/>
            <person name="Jang H."/>
            <person name="Shin C.-H."/>
            <person name="Yu H.-J."/>
            <person name="Mun J.-H."/>
        </authorList>
    </citation>
    <scope>NUCLEOTIDE SEQUENCE [LARGE SCALE GENOMIC DNA]</scope>
    <source>
        <strain evidence="3">cv. Jeju island</strain>
        <tissue evidence="2">Leaf</tissue>
    </source>
</reference>
<sequence length="545" mass="58393">MVAASGPPSSKGNAPTVPLLQQQPGASCSSKRIGKVPETLSSHGTSQIKDKDKETHAVPKHRSMRILQTRFAGTRQSKGEDSGPKKLGLAPMSKGAFAAQVARMRTSTRTNITAVIKAPTRIPTFPWRNQLTQTYLLGLLATVSSRCCMLVVVAHDSYPASFLQVVPFVKDTVDRPSEANLSFPAAITDTLRAAGKVKSTPQGAEDTLPIPFLGTSYVAADTTLHLPAVLLLAPPLGTPDAAADTSLQLPAALPPTSPCLGTPDTAAGTSPQLPAAQPPTPPFLVTLNTATGTSPQLPAAPPPTPPFLVTSDTASGTSSQLPAVLSRGEIIDAGHKNDDASISMGHLSEKNMSWEDWENSFMAFKAFFDGGVTILRSIDELLPLCHRFNGYVTFQGTLVYPEMVEVLRKFMDKYGSFMEVIDVTSSFSRCTALQALGLVLHGIDTMQLLDITDHILLCWRDVICEAIILGFHVDFLLKLMRDLARIVKAIADALNIKQQELENQRWEMHALLLPKGISADNAECVTEAAARSSPRASSVLFGHSS</sequence>